<organism evidence="1 2">
    <name type="scientific">Enterocloster clostridioformis</name>
    <dbReference type="NCBI Taxonomy" id="1531"/>
    <lineage>
        <taxon>Bacteria</taxon>
        <taxon>Bacillati</taxon>
        <taxon>Bacillota</taxon>
        <taxon>Clostridia</taxon>
        <taxon>Lachnospirales</taxon>
        <taxon>Lachnospiraceae</taxon>
        <taxon>Enterocloster</taxon>
    </lineage>
</organism>
<gene>
    <name evidence="1" type="ORF">SAMN05216521_11104</name>
</gene>
<dbReference type="EMBL" id="FOIO01000110">
    <property type="protein sequence ID" value="SEU21093.1"/>
    <property type="molecule type" value="Genomic_DNA"/>
</dbReference>
<comment type="caution">
    <text evidence="1">The sequence shown here is derived from an EMBL/GenBank/DDBJ whole genome shotgun (WGS) entry which is preliminary data.</text>
</comment>
<evidence type="ECO:0000313" key="2">
    <source>
        <dbReference type="Proteomes" id="UP000182121"/>
    </source>
</evidence>
<dbReference type="AlphaFoldDB" id="A0A1I0KAC3"/>
<reference evidence="1 2" key="1">
    <citation type="submission" date="2016-10" db="EMBL/GenBank/DDBJ databases">
        <authorList>
            <person name="Varghese N."/>
            <person name="Submissions S."/>
        </authorList>
    </citation>
    <scope>NUCLEOTIDE SEQUENCE [LARGE SCALE GENOMIC DNA]</scope>
    <source>
        <strain evidence="1 2">NLAE-zl-C196</strain>
    </source>
</reference>
<evidence type="ECO:0000313" key="1">
    <source>
        <dbReference type="EMBL" id="SEU21093.1"/>
    </source>
</evidence>
<name>A0A1I0KAC3_9FIRM</name>
<accession>A0A1I0KAC3</accession>
<dbReference type="Proteomes" id="UP000182121">
    <property type="component" value="Unassembled WGS sequence"/>
</dbReference>
<dbReference type="RefSeq" id="WP_074664503.1">
    <property type="nucleotide sequence ID" value="NZ_FOIO01000110.1"/>
</dbReference>
<sequence>MRIPIIKVKDGGYEHIVGTNSHDVLYIDERSGGIQYLNMQCHEGTKKFGAEQTMQFVGKPMEEYDVLGPEIKFVTVEELIEIAVKYMKESTENKRRLHEMAKVYLEEKEKCQKQLENDNVWDSSGALPF</sequence>
<proteinExistence type="predicted"/>
<protein>
    <submittedName>
        <fullName evidence="1">Uncharacterized protein</fullName>
    </submittedName>
</protein>